<evidence type="ECO:0000313" key="2">
    <source>
        <dbReference type="Proteomes" id="UP000265520"/>
    </source>
</evidence>
<proteinExistence type="predicted"/>
<reference evidence="1 2" key="1">
    <citation type="journal article" date="2018" name="Front. Plant Sci.">
        <title>Red Clover (Trifolium pratense) and Zigzag Clover (T. medium) - A Picture of Genomic Similarities and Differences.</title>
        <authorList>
            <person name="Dluhosova J."/>
            <person name="Istvanek J."/>
            <person name="Nedelnik J."/>
            <person name="Repkova J."/>
        </authorList>
    </citation>
    <scope>NUCLEOTIDE SEQUENCE [LARGE SCALE GENOMIC DNA]</scope>
    <source>
        <strain evidence="2">cv. 10/8</strain>
        <tissue evidence="1">Leaf</tissue>
    </source>
</reference>
<comment type="caution">
    <text evidence="1">The sequence shown here is derived from an EMBL/GenBank/DDBJ whole genome shotgun (WGS) entry which is preliminary data.</text>
</comment>
<sequence>MDTEGRQHIFAVDDELLKARKYDNLANHSVWALAVQMELVFQERERKLSHSKYCYLLAGNLI</sequence>
<keyword evidence="2" id="KW-1185">Reference proteome</keyword>
<feature type="non-terminal residue" evidence="1">
    <location>
        <position position="62"/>
    </location>
</feature>
<accession>A0A392QVT0</accession>
<name>A0A392QVT0_9FABA</name>
<dbReference type="EMBL" id="LXQA010163658">
    <property type="protein sequence ID" value="MCI28119.1"/>
    <property type="molecule type" value="Genomic_DNA"/>
</dbReference>
<dbReference type="Proteomes" id="UP000265520">
    <property type="component" value="Unassembled WGS sequence"/>
</dbReference>
<organism evidence="1 2">
    <name type="scientific">Trifolium medium</name>
    <dbReference type="NCBI Taxonomy" id="97028"/>
    <lineage>
        <taxon>Eukaryota</taxon>
        <taxon>Viridiplantae</taxon>
        <taxon>Streptophyta</taxon>
        <taxon>Embryophyta</taxon>
        <taxon>Tracheophyta</taxon>
        <taxon>Spermatophyta</taxon>
        <taxon>Magnoliopsida</taxon>
        <taxon>eudicotyledons</taxon>
        <taxon>Gunneridae</taxon>
        <taxon>Pentapetalae</taxon>
        <taxon>rosids</taxon>
        <taxon>fabids</taxon>
        <taxon>Fabales</taxon>
        <taxon>Fabaceae</taxon>
        <taxon>Papilionoideae</taxon>
        <taxon>50 kb inversion clade</taxon>
        <taxon>NPAAA clade</taxon>
        <taxon>Hologalegina</taxon>
        <taxon>IRL clade</taxon>
        <taxon>Trifolieae</taxon>
        <taxon>Trifolium</taxon>
    </lineage>
</organism>
<protein>
    <submittedName>
        <fullName evidence="1">Uncharacterized protein</fullName>
    </submittedName>
</protein>
<evidence type="ECO:0000313" key="1">
    <source>
        <dbReference type="EMBL" id="MCI28119.1"/>
    </source>
</evidence>
<dbReference type="AlphaFoldDB" id="A0A392QVT0"/>